<dbReference type="Pfam" id="PF05193">
    <property type="entry name" value="Peptidase_M16_C"/>
    <property type="match status" value="1"/>
</dbReference>
<name>A0A8J3HV19_9RICK</name>
<reference evidence="4 5" key="1">
    <citation type="journal article" date="2021" name="Microb. Ecol.">
        <title>Candidatus Mesenet longicola: Novel Endosymbionts of Brontispa longissima that Induce Cytoplasmic Incompatibility.</title>
        <authorList>
            <person name="Takano S."/>
            <person name="Gotoh Y."/>
            <person name="Hayashi T."/>
        </authorList>
    </citation>
    <scope>NUCLEOTIDE SEQUENCE [LARGE SCALE GENOMIC DNA]</scope>
    <source>
        <strain evidence="4">L5</strain>
    </source>
</reference>
<dbReference type="InterPro" id="IPR050361">
    <property type="entry name" value="MPP/UQCRC_Complex"/>
</dbReference>
<dbReference type="SUPFAM" id="SSF63411">
    <property type="entry name" value="LuxS/MPP-like metallohydrolase"/>
    <property type="match status" value="2"/>
</dbReference>
<dbReference type="InterPro" id="IPR011765">
    <property type="entry name" value="Pept_M16_N"/>
</dbReference>
<evidence type="ECO:0000259" key="2">
    <source>
        <dbReference type="Pfam" id="PF00675"/>
    </source>
</evidence>
<accession>A0A8J3HV19</accession>
<keyword evidence="5" id="KW-1185">Reference proteome</keyword>
<dbReference type="AlphaFoldDB" id="A0A8J3HV19"/>
<feature type="domain" description="Peptidase M16 N-terminal" evidence="2">
    <location>
        <begin position="56"/>
        <end position="167"/>
    </location>
</feature>
<comment type="caution">
    <text evidence="4">The sequence shown here is derived from an EMBL/GenBank/DDBJ whole genome shotgun (WGS) entry which is preliminary data.</text>
</comment>
<protein>
    <submittedName>
        <fullName evidence="4">Peptidase M16</fullName>
    </submittedName>
</protein>
<evidence type="ECO:0000313" key="5">
    <source>
        <dbReference type="Proteomes" id="UP000637906"/>
    </source>
</evidence>
<keyword evidence="1" id="KW-0732">Signal</keyword>
<dbReference type="PANTHER" id="PTHR11851">
    <property type="entry name" value="METALLOPROTEASE"/>
    <property type="match status" value="1"/>
</dbReference>
<dbReference type="EMBL" id="BNGU01000013">
    <property type="protein sequence ID" value="GHM59425.1"/>
    <property type="molecule type" value="Genomic_DNA"/>
</dbReference>
<dbReference type="Proteomes" id="UP000637906">
    <property type="component" value="Unassembled WGS sequence"/>
</dbReference>
<dbReference type="InterPro" id="IPR007863">
    <property type="entry name" value="Peptidase_M16_C"/>
</dbReference>
<evidence type="ECO:0000313" key="4">
    <source>
        <dbReference type="EMBL" id="GHM59425.1"/>
    </source>
</evidence>
<evidence type="ECO:0000259" key="3">
    <source>
        <dbReference type="Pfam" id="PF05193"/>
    </source>
</evidence>
<dbReference type="Gene3D" id="3.30.830.10">
    <property type="entry name" value="Metalloenzyme, LuxS/M16 peptidase-like"/>
    <property type="match status" value="2"/>
</dbReference>
<dbReference type="GO" id="GO:0046872">
    <property type="term" value="F:metal ion binding"/>
    <property type="evidence" value="ECO:0007669"/>
    <property type="project" value="InterPro"/>
</dbReference>
<feature type="signal peptide" evidence="1">
    <location>
        <begin position="1"/>
        <end position="19"/>
    </location>
</feature>
<evidence type="ECO:0000256" key="1">
    <source>
        <dbReference type="SAM" id="SignalP"/>
    </source>
</evidence>
<gene>
    <name evidence="4" type="ORF">sL5_04180</name>
</gene>
<proteinExistence type="predicted"/>
<organism evidence="4 5">
    <name type="scientific">Candidatus Mesenet longicola</name>
    <dbReference type="NCBI Taxonomy" id="1892558"/>
    <lineage>
        <taxon>Bacteria</taxon>
        <taxon>Pseudomonadati</taxon>
        <taxon>Pseudomonadota</taxon>
        <taxon>Alphaproteobacteria</taxon>
        <taxon>Rickettsiales</taxon>
        <taxon>Anaplasmataceae</taxon>
        <taxon>Candidatus Mesenet</taxon>
    </lineage>
</organism>
<feature type="chain" id="PRO_5035318965" evidence="1">
    <location>
        <begin position="20"/>
        <end position="441"/>
    </location>
</feature>
<sequence length="441" mass="49893">MYNKLLLFFLIFFCTGFHTDDVNIKVEEITTNNNFKFLFVENHDLPVVSLDITFKNSGYAYDSWEKQGLAAFISAFLHEGAGSNSALEFAKKLENKGIKLFSDISKEYFHIHLKTLSENLPDAMSLLSDYLLRPNLDDNGFNRTKEMQAVLIKKLKNDPQFVAKSGLRKLLFGEHSYANAEYGSLDTITNITQNDVLQYVKRNFNQEKMVISVVGSASSQGLSELIDNYLLQLPIKAEESARRIENANLNLGKNGHAFMDIPQSVVFFGQEGIAIDNPNYYMVYLLNYALGGMSLNSVLMHQLRDKLGITYHISTFLDTNEHSNILGGILYTDNSTAAQAVSAIKQVFNEIKEKGINNQLFEDAKTNIINSFIFSLSNNDNIIHYLTKMQLHNFKADYINNYINSFEKITLKDVNNITHSSLSADNLSFFEVSKKNSSISN</sequence>
<dbReference type="InterPro" id="IPR011249">
    <property type="entry name" value="Metalloenz_LuxS/M16"/>
</dbReference>
<dbReference type="Pfam" id="PF00675">
    <property type="entry name" value="Peptidase_M16"/>
    <property type="match status" value="1"/>
</dbReference>
<feature type="domain" description="Peptidase M16 C-terminal" evidence="3">
    <location>
        <begin position="190"/>
        <end position="367"/>
    </location>
</feature>